<dbReference type="SUPFAM" id="SSF56300">
    <property type="entry name" value="Metallo-dependent phosphatases"/>
    <property type="match status" value="1"/>
</dbReference>
<reference evidence="8 9" key="2">
    <citation type="journal article" date="2021" name="Curr. Genet.">
        <title>Genetic response to nitrogen starvation in the aggressive Eucalyptus foliar pathogen Teratosphaeria destructans.</title>
        <authorList>
            <person name="Havenga M."/>
            <person name="Wingfield B.D."/>
            <person name="Wingfield M.J."/>
            <person name="Dreyer L.L."/>
            <person name="Roets F."/>
            <person name="Aylward J."/>
        </authorList>
    </citation>
    <scope>NUCLEOTIDE SEQUENCE [LARGE SCALE GENOMIC DNA]</scope>
    <source>
        <strain evidence="8">CMW44962</strain>
    </source>
</reference>
<comment type="similarity">
    <text evidence="5">Belongs to the PPP phosphatase family.</text>
</comment>
<dbReference type="EMBL" id="RIBY02000169">
    <property type="protein sequence ID" value="KAH9845019.1"/>
    <property type="molecule type" value="Genomic_DNA"/>
</dbReference>
<evidence type="ECO:0000256" key="1">
    <source>
        <dbReference type="ARBA" id="ARBA00022723"/>
    </source>
</evidence>
<evidence type="ECO:0000256" key="2">
    <source>
        <dbReference type="ARBA" id="ARBA00022801"/>
    </source>
</evidence>
<accession>A0A9W7T0Z4</accession>
<evidence type="ECO:0000256" key="3">
    <source>
        <dbReference type="ARBA" id="ARBA00023211"/>
    </source>
</evidence>
<feature type="region of interest" description="Disordered" evidence="6">
    <location>
        <begin position="992"/>
        <end position="1099"/>
    </location>
</feature>
<feature type="region of interest" description="Disordered" evidence="6">
    <location>
        <begin position="885"/>
        <end position="911"/>
    </location>
</feature>
<evidence type="ECO:0000313" key="8">
    <source>
        <dbReference type="EMBL" id="KAH9845019.1"/>
    </source>
</evidence>
<feature type="compositionally biased region" description="Acidic residues" evidence="6">
    <location>
        <begin position="1065"/>
        <end position="1080"/>
    </location>
</feature>
<sequence>MIKTHKPRGHFWVGASVFQRSHEIRKITFEDCTPPEDQEVLYPDSDEDLSTNERSAKRRRIEQLADDFLNGKPLTIQSARPHFQSLKVAIEYNERSRTGKQYSLEVIRKREGNDAVIWEDVDELATASARPDQTKRSRSKGKGKAPAKQSRAASKTQAIEREQASSACRQVRHRNIKLTTEPSTAARQQAAALRNRSMKRTGTEVTATTEIIDESTPEQGAHSHPSTMARPRYFRNRKPPSTEWLLRQNTALYELKADESFDELTRSPMESTPSRPSQKPKADYASVPDGETSDYKGVSEPCSTDDLAKSQGQHLQRAVAVPEAIQEHPSNDNANTGGGRATELVATTSSVEENVPKMQTPVTAQGDNVRRGQPSNASDRRRTEQQAFDHSSGSIGPNAQVQPAVPRPAYTTLASSDESGTPFMFRKRSTRANPTGAATIVSKPIRTGRGKRTSRASDGTFGTTIDAPPVASVAPPVLDMLISHDSSFGMRPNMALANEPMNRFLPPETSVNVCGSCPGTALRERIQNAGADVSLDEGEAQSLQSAAPRNHDHGNSSVKPATGDITDYGRVPECSGIANEAAVTQWPGTQMALYQAQRDLFPSPARVSDRDGCAVHLIPGPNNSPPASAPPTNPPARPPSKELSQEPQLPSTQALMTAWSPWSAVKRPKQGTANVIVPSPNARPIGVGKAAMSSRLSVLDSEPAASSNLGNERRRSSLRFLVTHEHLSTPKMQFSVTKSASQEEMQLSGEKAEDAALLEFPRATNTEMHKLARSSEPNLPSILREQPASGAPDDVATPKSFNASTVVDATVRRPPVRDYINSYTFPAIDRTSSSMPAGQGHPALTFRDDSQPERTIAELGEDLFACTRELNGVVSQGSRIESSVNRASAMARDKDSDVPQPGPAKLSSHAGPDEWLQQAKLCRYLPEADMKRLCEIVKECLMEESNIQPVSAPVTVAGDIHGQFYDLLELFHVAGGMPGEAEERAALKVVQEEEQRAMKSPGRASMINAADLEPPSQITDPKVKRKMKRRFQRDSAYTSDASDAGNTGDEEEPRGRVRSRSMGQDENDDGEYEEDGEGSEDSGVGVRSPDGRGKSTAKTDHANGKQNFIFLGDFVDRGYFSLETFTLLMCLKAKFPDKVTLIRGNHESRQITQVYGFYEECQQKYGNASVWKSCCQVFDFLALAAIIDGKVLCVHGGLSPEIRTLDQIRVVARAQEIPHEGAFCDLVWSDPEDVDTWAVSPRGAGWLFGDKVSTEFNHVNGLSLIARAHQLVNEGYKYHFASQDVVTVWSAPNYCYRCGNVASIMTLGEDLNPDFKIFSAVPDHRRAVPAGRAGRGEYFL</sequence>
<dbReference type="Gene3D" id="3.60.21.10">
    <property type="match status" value="2"/>
</dbReference>
<dbReference type="GO" id="GO:0046872">
    <property type="term" value="F:metal ion binding"/>
    <property type="evidence" value="ECO:0007669"/>
    <property type="project" value="UniProtKB-KW"/>
</dbReference>
<keyword evidence="9" id="KW-1185">Reference proteome</keyword>
<organism evidence="8 9">
    <name type="scientific">Teratosphaeria destructans</name>
    <dbReference type="NCBI Taxonomy" id="418781"/>
    <lineage>
        <taxon>Eukaryota</taxon>
        <taxon>Fungi</taxon>
        <taxon>Dikarya</taxon>
        <taxon>Ascomycota</taxon>
        <taxon>Pezizomycotina</taxon>
        <taxon>Dothideomycetes</taxon>
        <taxon>Dothideomycetidae</taxon>
        <taxon>Mycosphaerellales</taxon>
        <taxon>Teratosphaeriaceae</taxon>
        <taxon>Teratosphaeria</taxon>
    </lineage>
</organism>
<gene>
    <name evidence="8" type="ORF">Tdes44962_MAKER06941</name>
</gene>
<evidence type="ECO:0000256" key="5">
    <source>
        <dbReference type="RuleBase" id="RU004273"/>
    </source>
</evidence>
<dbReference type="InterPro" id="IPR006186">
    <property type="entry name" value="Ser/Thr-sp_prot-phosphatase"/>
</dbReference>
<dbReference type="InterPro" id="IPR029052">
    <property type="entry name" value="Metallo-depent_PP-like"/>
</dbReference>
<name>A0A9W7T0Z4_9PEZI</name>
<dbReference type="GO" id="GO:0004722">
    <property type="term" value="F:protein serine/threonine phosphatase activity"/>
    <property type="evidence" value="ECO:0007669"/>
    <property type="project" value="UniProtKB-EC"/>
</dbReference>
<feature type="region of interest" description="Disordered" evidence="6">
    <location>
        <begin position="534"/>
        <end position="570"/>
    </location>
</feature>
<feature type="compositionally biased region" description="Polar residues" evidence="6">
    <location>
        <begin position="385"/>
        <end position="401"/>
    </location>
</feature>
<evidence type="ECO:0000256" key="4">
    <source>
        <dbReference type="ARBA" id="ARBA00048336"/>
    </source>
</evidence>
<dbReference type="Proteomes" id="UP001138500">
    <property type="component" value="Unassembled WGS sequence"/>
</dbReference>
<reference evidence="8 9" key="1">
    <citation type="journal article" date="2018" name="IMA Fungus">
        <title>IMA Genome-F 10: Nine draft genome sequences of Claviceps purpurea s.lat., including C. arundinis, C. humidiphila, and C. cf. spartinae, pseudomolecules for the pitch canker pathogen Fusarium circinatum, draft genome of Davidsoniella eucalypti, Grosmannia galeiformis, Quambalaria eucalypti, and Teratosphaeria destructans.</title>
        <authorList>
            <person name="Wingfield B.D."/>
            <person name="Liu M."/>
            <person name="Nguyen H.D."/>
            <person name="Lane F.A."/>
            <person name="Morgan S.W."/>
            <person name="De Vos L."/>
            <person name="Wilken P.M."/>
            <person name="Duong T.A."/>
            <person name="Aylward J."/>
            <person name="Coetzee M.P."/>
            <person name="Dadej K."/>
            <person name="De Beer Z.W."/>
            <person name="Findlay W."/>
            <person name="Havenga M."/>
            <person name="Kolarik M."/>
            <person name="Menzies J.G."/>
            <person name="Naidoo K."/>
            <person name="Pochopski O."/>
            <person name="Shoukouhi P."/>
            <person name="Santana Q.C."/>
            <person name="Seifert K.A."/>
            <person name="Soal N."/>
            <person name="Steenkamp E.T."/>
            <person name="Tatham C.T."/>
            <person name="van der Nest M.A."/>
            <person name="Wingfield M.J."/>
        </authorList>
    </citation>
    <scope>NUCLEOTIDE SEQUENCE [LARGE SCALE GENOMIC DNA]</scope>
    <source>
        <strain evidence="8">CMW44962</strain>
    </source>
</reference>
<evidence type="ECO:0000313" key="9">
    <source>
        <dbReference type="Proteomes" id="UP001138500"/>
    </source>
</evidence>
<evidence type="ECO:0000259" key="7">
    <source>
        <dbReference type="PROSITE" id="PS00125"/>
    </source>
</evidence>
<feature type="region of interest" description="Disordered" evidence="6">
    <location>
        <begin position="605"/>
        <end position="651"/>
    </location>
</feature>
<protein>
    <recommendedName>
        <fullName evidence="5">Serine/threonine-protein phosphatase</fullName>
        <ecNumber evidence="5">3.1.3.16</ecNumber>
    </recommendedName>
</protein>
<dbReference type="EC" id="3.1.3.16" evidence="5"/>
<dbReference type="InterPro" id="IPR047129">
    <property type="entry name" value="PPA2-like"/>
</dbReference>
<evidence type="ECO:0000256" key="6">
    <source>
        <dbReference type="SAM" id="MobiDB-lite"/>
    </source>
</evidence>
<feature type="compositionally biased region" description="Polar residues" evidence="6">
    <location>
        <begin position="1035"/>
        <end position="1045"/>
    </location>
</feature>
<dbReference type="SMART" id="SM00156">
    <property type="entry name" value="PP2Ac"/>
    <property type="match status" value="1"/>
</dbReference>
<feature type="region of interest" description="Disordered" evidence="6">
    <location>
        <begin position="263"/>
        <end position="438"/>
    </location>
</feature>
<feature type="domain" description="Serine/threonine specific protein phosphatases" evidence="7">
    <location>
        <begin position="1142"/>
        <end position="1147"/>
    </location>
</feature>
<feature type="compositionally biased region" description="Polar residues" evidence="6">
    <location>
        <begin position="268"/>
        <end position="277"/>
    </location>
</feature>
<dbReference type="PANTHER" id="PTHR45619">
    <property type="entry name" value="SERINE/THREONINE-PROTEIN PHOSPHATASE PP2A-RELATED"/>
    <property type="match status" value="1"/>
</dbReference>
<comment type="caution">
    <text evidence="8">The sequence shown here is derived from an EMBL/GenBank/DDBJ whole genome shotgun (WGS) entry which is preliminary data.</text>
</comment>
<feature type="region of interest" description="Disordered" evidence="6">
    <location>
        <begin position="126"/>
        <end position="236"/>
    </location>
</feature>
<dbReference type="PROSITE" id="PS00125">
    <property type="entry name" value="SER_THR_PHOSPHATASE"/>
    <property type="match status" value="1"/>
</dbReference>
<keyword evidence="3" id="KW-0464">Manganese</keyword>
<feature type="region of interest" description="Disordered" evidence="6">
    <location>
        <begin position="771"/>
        <end position="797"/>
    </location>
</feature>
<dbReference type="PRINTS" id="PR00114">
    <property type="entry name" value="STPHPHTASE"/>
</dbReference>
<dbReference type="CDD" id="cd07415">
    <property type="entry name" value="MPP_PP2A_PP4_PP6"/>
    <property type="match status" value="1"/>
</dbReference>
<dbReference type="Pfam" id="PF00149">
    <property type="entry name" value="Metallophos"/>
    <property type="match status" value="1"/>
</dbReference>
<feature type="compositionally biased region" description="Low complexity" evidence="6">
    <location>
        <begin position="185"/>
        <end position="194"/>
    </location>
</feature>
<dbReference type="OrthoDB" id="1930084at2759"/>
<feature type="compositionally biased region" description="Pro residues" evidence="6">
    <location>
        <begin position="622"/>
        <end position="638"/>
    </location>
</feature>
<dbReference type="InterPro" id="IPR004843">
    <property type="entry name" value="Calcineurin-like_PHP"/>
</dbReference>
<feature type="compositionally biased region" description="Basic and acidic residues" evidence="6">
    <location>
        <begin position="1089"/>
        <end position="1099"/>
    </location>
</feature>
<feature type="compositionally biased region" description="Basic residues" evidence="6">
    <location>
        <begin position="136"/>
        <end position="145"/>
    </location>
</feature>
<comment type="catalytic activity">
    <reaction evidence="4 5">
        <text>O-phospho-L-threonyl-[protein] + H2O = L-threonyl-[protein] + phosphate</text>
        <dbReference type="Rhea" id="RHEA:47004"/>
        <dbReference type="Rhea" id="RHEA-COMP:11060"/>
        <dbReference type="Rhea" id="RHEA-COMP:11605"/>
        <dbReference type="ChEBI" id="CHEBI:15377"/>
        <dbReference type="ChEBI" id="CHEBI:30013"/>
        <dbReference type="ChEBI" id="CHEBI:43474"/>
        <dbReference type="ChEBI" id="CHEBI:61977"/>
        <dbReference type="EC" id="3.1.3.16"/>
    </reaction>
</comment>
<proteinExistence type="inferred from homology"/>
<keyword evidence="2 5" id="KW-0378">Hydrolase</keyword>
<keyword evidence="1" id="KW-0479">Metal-binding</keyword>